<reference evidence="4" key="1">
    <citation type="submission" date="2020-10" db="EMBL/GenBank/DDBJ databases">
        <authorList>
            <person name="Gilroy R."/>
        </authorList>
    </citation>
    <scope>NUCLEOTIDE SEQUENCE</scope>
    <source>
        <strain evidence="4">CHK189-12415</strain>
    </source>
</reference>
<dbReference type="EMBL" id="DVHA01000005">
    <property type="protein sequence ID" value="HIR59977.1"/>
    <property type="molecule type" value="Genomic_DNA"/>
</dbReference>
<organism evidence="4 5">
    <name type="scientific">Candidatus Faecivivens stercoravium</name>
    <dbReference type="NCBI Taxonomy" id="2840803"/>
    <lineage>
        <taxon>Bacteria</taxon>
        <taxon>Bacillati</taxon>
        <taxon>Bacillota</taxon>
        <taxon>Clostridia</taxon>
        <taxon>Eubacteriales</taxon>
        <taxon>Oscillospiraceae</taxon>
        <taxon>Oscillospiraceae incertae sedis</taxon>
        <taxon>Candidatus Faecivivens</taxon>
    </lineage>
</organism>
<dbReference type="Gene3D" id="3.30.750.24">
    <property type="entry name" value="STAS domain"/>
    <property type="match status" value="1"/>
</dbReference>
<dbReference type="PANTHER" id="PTHR33495:SF2">
    <property type="entry name" value="ANTI-SIGMA FACTOR ANTAGONIST TM_1081-RELATED"/>
    <property type="match status" value="1"/>
</dbReference>
<dbReference type="InterPro" id="IPR003658">
    <property type="entry name" value="Anti-sigma_ant"/>
</dbReference>
<dbReference type="PANTHER" id="PTHR33495">
    <property type="entry name" value="ANTI-SIGMA FACTOR ANTAGONIST TM_1081-RELATED-RELATED"/>
    <property type="match status" value="1"/>
</dbReference>
<dbReference type="AlphaFoldDB" id="A0A9D1J3V9"/>
<dbReference type="Proteomes" id="UP000824241">
    <property type="component" value="Unassembled WGS sequence"/>
</dbReference>
<evidence type="ECO:0000256" key="1">
    <source>
        <dbReference type="ARBA" id="ARBA00009013"/>
    </source>
</evidence>
<dbReference type="CDD" id="cd07043">
    <property type="entry name" value="STAS_anti-anti-sigma_factors"/>
    <property type="match status" value="1"/>
</dbReference>
<dbReference type="SUPFAM" id="SSF52091">
    <property type="entry name" value="SpoIIaa-like"/>
    <property type="match status" value="1"/>
</dbReference>
<name>A0A9D1J3V9_9FIRM</name>
<sequence length="98" mass="10534">LSVRLSGEIDQAGAAVLREKIDQAAESCLPQTLMLDFSGVTFMDSSGIGLVMGRYRMMKTMDGELLVTGASPRVKRLMQMGGLDKLPIFGGSVRPEKA</sequence>
<reference evidence="4" key="2">
    <citation type="journal article" date="2021" name="PeerJ">
        <title>Extensive microbial diversity within the chicken gut microbiome revealed by metagenomics and culture.</title>
        <authorList>
            <person name="Gilroy R."/>
            <person name="Ravi A."/>
            <person name="Getino M."/>
            <person name="Pursley I."/>
            <person name="Horton D.L."/>
            <person name="Alikhan N.F."/>
            <person name="Baker D."/>
            <person name="Gharbi K."/>
            <person name="Hall N."/>
            <person name="Watson M."/>
            <person name="Adriaenssens E.M."/>
            <person name="Foster-Nyarko E."/>
            <person name="Jarju S."/>
            <person name="Secka A."/>
            <person name="Antonio M."/>
            <person name="Oren A."/>
            <person name="Chaudhuri R.R."/>
            <person name="La Ragione R."/>
            <person name="Hildebrand F."/>
            <person name="Pallen M.J."/>
        </authorList>
    </citation>
    <scope>NUCLEOTIDE SEQUENCE</scope>
    <source>
        <strain evidence="4">CHK189-12415</strain>
    </source>
</reference>
<evidence type="ECO:0000313" key="4">
    <source>
        <dbReference type="EMBL" id="HIR59977.1"/>
    </source>
</evidence>
<comment type="similarity">
    <text evidence="1 2">Belongs to the anti-sigma-factor antagonist family.</text>
</comment>
<dbReference type="GO" id="GO:0043856">
    <property type="term" value="F:anti-sigma factor antagonist activity"/>
    <property type="evidence" value="ECO:0007669"/>
    <property type="project" value="InterPro"/>
</dbReference>
<dbReference type="PROSITE" id="PS50801">
    <property type="entry name" value="STAS"/>
    <property type="match status" value="1"/>
</dbReference>
<dbReference type="NCBIfam" id="TIGR00377">
    <property type="entry name" value="ant_ant_sig"/>
    <property type="match status" value="1"/>
</dbReference>
<accession>A0A9D1J3V9</accession>
<dbReference type="InterPro" id="IPR002645">
    <property type="entry name" value="STAS_dom"/>
</dbReference>
<proteinExistence type="inferred from homology"/>
<evidence type="ECO:0000313" key="5">
    <source>
        <dbReference type="Proteomes" id="UP000824241"/>
    </source>
</evidence>
<comment type="caution">
    <text evidence="4">The sequence shown here is derived from an EMBL/GenBank/DDBJ whole genome shotgun (WGS) entry which is preliminary data.</text>
</comment>
<protein>
    <recommendedName>
        <fullName evidence="2">Anti-sigma factor antagonist</fullName>
    </recommendedName>
</protein>
<evidence type="ECO:0000256" key="2">
    <source>
        <dbReference type="RuleBase" id="RU003749"/>
    </source>
</evidence>
<dbReference type="Pfam" id="PF01740">
    <property type="entry name" value="STAS"/>
    <property type="match status" value="1"/>
</dbReference>
<evidence type="ECO:0000259" key="3">
    <source>
        <dbReference type="PROSITE" id="PS50801"/>
    </source>
</evidence>
<feature type="non-terminal residue" evidence="4">
    <location>
        <position position="1"/>
    </location>
</feature>
<gene>
    <name evidence="4" type="ORF">IAB37_00150</name>
</gene>
<dbReference type="InterPro" id="IPR036513">
    <property type="entry name" value="STAS_dom_sf"/>
</dbReference>
<feature type="domain" description="STAS" evidence="3">
    <location>
        <begin position="1"/>
        <end position="98"/>
    </location>
</feature>